<proteinExistence type="inferred from homology"/>
<name>A0A5C7AS18_9FLAO</name>
<dbReference type="Gene3D" id="1.25.40.390">
    <property type="match status" value="1"/>
</dbReference>
<evidence type="ECO:0000256" key="4">
    <source>
        <dbReference type="ARBA" id="ARBA00023136"/>
    </source>
</evidence>
<dbReference type="AlphaFoldDB" id="A0A5C7AS18"/>
<dbReference type="Gene3D" id="2.20.20.130">
    <property type="match status" value="1"/>
</dbReference>
<keyword evidence="5" id="KW-0998">Cell outer membrane</keyword>
<dbReference type="InterPro" id="IPR011990">
    <property type="entry name" value="TPR-like_helical_dom_sf"/>
</dbReference>
<evidence type="ECO:0000256" key="3">
    <source>
        <dbReference type="ARBA" id="ARBA00022729"/>
    </source>
</evidence>
<comment type="similarity">
    <text evidence="2">Belongs to the SusD family.</text>
</comment>
<dbReference type="PROSITE" id="PS51257">
    <property type="entry name" value="PROKAR_LIPOPROTEIN"/>
    <property type="match status" value="1"/>
</dbReference>
<dbReference type="OrthoDB" id="630434at2"/>
<keyword evidence="3 6" id="KW-0732">Signal</keyword>
<reference evidence="9 10" key="1">
    <citation type="submission" date="2019-08" db="EMBL/GenBank/DDBJ databases">
        <title>Genome sequence of Gelidibacter salicanalis IC162T.</title>
        <authorList>
            <person name="Bowman J.P."/>
        </authorList>
    </citation>
    <scope>NUCLEOTIDE SEQUENCE [LARGE SCALE GENOMIC DNA]</scope>
    <source>
        <strain evidence="9 10">IC162</strain>
    </source>
</reference>
<gene>
    <name evidence="9" type="ORF">ES711_00125</name>
</gene>
<feature type="signal peptide" evidence="6">
    <location>
        <begin position="1"/>
        <end position="21"/>
    </location>
</feature>
<dbReference type="GO" id="GO:0009279">
    <property type="term" value="C:cell outer membrane"/>
    <property type="evidence" value="ECO:0007669"/>
    <property type="project" value="UniProtKB-SubCell"/>
</dbReference>
<sequence>MKRIFKTTVFTLLIATSVLMGSCTTEDLNPSLEQNKEGSEAIITSADLEGILKGAYNRMTSFEYYGRDYIVTNEVRTPNTWANGRSGRFTTESTFAYNPNGQYIWDNAYAVIASANIILDTDIETLEDFSMNGDYAKHLQGQAYAIRALAHFDLLKVYGQQHVDGGSNLGVPYLLEFKGGDGIPPRGTIADNKTQLFADVQTAFQFMSDDYFDSSKQFISKYTAKALESRMAVWFEMWEVARDASLAVINSDLYAIISADQFVSSFASDGPQNSIFELGFDSTDNEGINGLEFIYRGASYGDISVTPNAFNTLYEEGDVRTDVLGTEKVGSNVRLRNLGKYPERSSNVTLFRYEEVILNMAEAQLNLGEPTMALMYLNMIPSNRNAKAYTEATITTILKERRKEFLFEGLYYWDLQRLRMDIVEIDSEQNINATIPYGDFRRIHPIPRAELDANSNIVQNPGY</sequence>
<evidence type="ECO:0000256" key="6">
    <source>
        <dbReference type="SAM" id="SignalP"/>
    </source>
</evidence>
<keyword evidence="10" id="KW-1185">Reference proteome</keyword>
<protein>
    <submittedName>
        <fullName evidence="9">RagB/SusD family nutrient uptake outer membrane protein</fullName>
    </submittedName>
</protein>
<comment type="caution">
    <text evidence="9">The sequence shown here is derived from an EMBL/GenBank/DDBJ whole genome shotgun (WGS) entry which is preliminary data.</text>
</comment>
<keyword evidence="4" id="KW-0472">Membrane</keyword>
<evidence type="ECO:0000256" key="5">
    <source>
        <dbReference type="ARBA" id="ARBA00023237"/>
    </source>
</evidence>
<feature type="domain" description="RagB/SusD" evidence="7">
    <location>
        <begin position="344"/>
        <end position="463"/>
    </location>
</feature>
<feature type="domain" description="SusD-like N-terminal" evidence="8">
    <location>
        <begin position="46"/>
        <end position="231"/>
    </location>
</feature>
<dbReference type="InterPro" id="IPR033985">
    <property type="entry name" value="SusD-like_N"/>
</dbReference>
<dbReference type="Proteomes" id="UP000321734">
    <property type="component" value="Unassembled WGS sequence"/>
</dbReference>
<evidence type="ECO:0000256" key="2">
    <source>
        <dbReference type="ARBA" id="ARBA00006275"/>
    </source>
</evidence>
<dbReference type="EMBL" id="VORX01000001">
    <property type="protein sequence ID" value="TXE10353.1"/>
    <property type="molecule type" value="Genomic_DNA"/>
</dbReference>
<organism evidence="9 10">
    <name type="scientific">Gelidibacter salicanalis</name>
    <dbReference type="NCBI Taxonomy" id="291193"/>
    <lineage>
        <taxon>Bacteria</taxon>
        <taxon>Pseudomonadati</taxon>
        <taxon>Bacteroidota</taxon>
        <taxon>Flavobacteriia</taxon>
        <taxon>Flavobacteriales</taxon>
        <taxon>Flavobacteriaceae</taxon>
        <taxon>Gelidibacter</taxon>
    </lineage>
</organism>
<evidence type="ECO:0000259" key="8">
    <source>
        <dbReference type="Pfam" id="PF14322"/>
    </source>
</evidence>
<dbReference type="CDD" id="cd08977">
    <property type="entry name" value="SusD"/>
    <property type="match status" value="1"/>
</dbReference>
<evidence type="ECO:0000259" key="7">
    <source>
        <dbReference type="Pfam" id="PF07980"/>
    </source>
</evidence>
<evidence type="ECO:0000313" key="9">
    <source>
        <dbReference type="EMBL" id="TXE10353.1"/>
    </source>
</evidence>
<comment type="subcellular location">
    <subcellularLocation>
        <location evidence="1">Cell outer membrane</location>
    </subcellularLocation>
</comment>
<dbReference type="Gene3D" id="1.25.40.900">
    <property type="match status" value="1"/>
</dbReference>
<dbReference type="SUPFAM" id="SSF48452">
    <property type="entry name" value="TPR-like"/>
    <property type="match status" value="1"/>
</dbReference>
<dbReference type="InterPro" id="IPR012944">
    <property type="entry name" value="SusD_RagB_dom"/>
</dbReference>
<evidence type="ECO:0000256" key="1">
    <source>
        <dbReference type="ARBA" id="ARBA00004442"/>
    </source>
</evidence>
<dbReference type="Pfam" id="PF07980">
    <property type="entry name" value="SusD_RagB"/>
    <property type="match status" value="1"/>
</dbReference>
<dbReference type="Pfam" id="PF14322">
    <property type="entry name" value="SusD-like_3"/>
    <property type="match status" value="1"/>
</dbReference>
<evidence type="ECO:0000313" key="10">
    <source>
        <dbReference type="Proteomes" id="UP000321734"/>
    </source>
</evidence>
<dbReference type="RefSeq" id="WP_146888209.1">
    <property type="nucleotide sequence ID" value="NZ_VORX01000001.1"/>
</dbReference>
<accession>A0A5C7AS18</accession>
<feature type="chain" id="PRO_5022803219" evidence="6">
    <location>
        <begin position="22"/>
        <end position="463"/>
    </location>
</feature>